<organism evidence="2 3">
    <name type="scientific">Umbra pygmaea</name>
    <name type="common">Eastern mudminnow</name>
    <dbReference type="NCBI Taxonomy" id="75934"/>
    <lineage>
        <taxon>Eukaryota</taxon>
        <taxon>Metazoa</taxon>
        <taxon>Chordata</taxon>
        <taxon>Craniata</taxon>
        <taxon>Vertebrata</taxon>
        <taxon>Euteleostomi</taxon>
        <taxon>Actinopterygii</taxon>
        <taxon>Neopterygii</taxon>
        <taxon>Teleostei</taxon>
        <taxon>Protacanthopterygii</taxon>
        <taxon>Esociformes</taxon>
        <taxon>Umbridae</taxon>
        <taxon>Umbra</taxon>
    </lineage>
</organism>
<feature type="region of interest" description="Disordered" evidence="1">
    <location>
        <begin position="193"/>
        <end position="216"/>
    </location>
</feature>
<feature type="compositionally biased region" description="Basic and acidic residues" evidence="1">
    <location>
        <begin position="132"/>
        <end position="141"/>
    </location>
</feature>
<dbReference type="Proteomes" id="UP001557470">
    <property type="component" value="Unassembled WGS sequence"/>
</dbReference>
<reference evidence="2 3" key="1">
    <citation type="submission" date="2024-06" db="EMBL/GenBank/DDBJ databases">
        <authorList>
            <person name="Pan Q."/>
            <person name="Wen M."/>
            <person name="Jouanno E."/>
            <person name="Zahm M."/>
            <person name="Klopp C."/>
            <person name="Cabau C."/>
            <person name="Louis A."/>
            <person name="Berthelot C."/>
            <person name="Parey E."/>
            <person name="Roest Crollius H."/>
            <person name="Montfort J."/>
            <person name="Robinson-Rechavi M."/>
            <person name="Bouchez O."/>
            <person name="Lampietro C."/>
            <person name="Lopez Roques C."/>
            <person name="Donnadieu C."/>
            <person name="Postlethwait J."/>
            <person name="Bobe J."/>
            <person name="Verreycken H."/>
            <person name="Guiguen Y."/>
        </authorList>
    </citation>
    <scope>NUCLEOTIDE SEQUENCE [LARGE SCALE GENOMIC DNA]</scope>
    <source>
        <strain evidence="2">Up_M1</strain>
        <tissue evidence="2">Testis</tissue>
    </source>
</reference>
<accession>A0ABD0W1K4</accession>
<feature type="region of interest" description="Disordered" evidence="1">
    <location>
        <begin position="53"/>
        <end position="109"/>
    </location>
</feature>
<evidence type="ECO:0000313" key="2">
    <source>
        <dbReference type="EMBL" id="KAL0962615.1"/>
    </source>
</evidence>
<protein>
    <submittedName>
        <fullName evidence="2">Uncharacterized protein</fullName>
    </submittedName>
</protein>
<feature type="region of interest" description="Disordered" evidence="1">
    <location>
        <begin position="123"/>
        <end position="146"/>
    </location>
</feature>
<gene>
    <name evidence="2" type="ORF">UPYG_G00342760</name>
</gene>
<sequence>MASVLENLRLAVRSQLGFTSIRLPTSSRQGNIWRRFFSFTRLRRAGSLALVSTHAADNSSGSGGPAHNPDRTGPQQGILPLDSDDTDTESERRDIPGAVGGHVSSLPVKTPPATAVEAIVSVSASSTTPLPRSRDSHRARDSTSPAVVETHTLESPGGEELQCAVAGRSQLSCALSQVSRSLRWVRFSLGCSRGPSGGGQNHSPLRQLEHGAGTREDEDDVELLIPVLDAASVTDSTSETSRLLNLEVGLDPAVPCLSATASIRPGHVSLGWDGPCEHCSMVHTARIPDACLESTGKTETNSDDELLLLC</sequence>
<keyword evidence="3" id="KW-1185">Reference proteome</keyword>
<evidence type="ECO:0000256" key="1">
    <source>
        <dbReference type="SAM" id="MobiDB-lite"/>
    </source>
</evidence>
<evidence type="ECO:0000313" key="3">
    <source>
        <dbReference type="Proteomes" id="UP001557470"/>
    </source>
</evidence>
<comment type="caution">
    <text evidence="2">The sequence shown here is derived from an EMBL/GenBank/DDBJ whole genome shotgun (WGS) entry which is preliminary data.</text>
</comment>
<dbReference type="EMBL" id="JAGEUA010000011">
    <property type="protein sequence ID" value="KAL0962615.1"/>
    <property type="molecule type" value="Genomic_DNA"/>
</dbReference>
<name>A0ABD0W1K4_UMBPY</name>
<dbReference type="AlphaFoldDB" id="A0ABD0W1K4"/>
<proteinExistence type="predicted"/>